<feature type="binding site" evidence="11">
    <location>
        <begin position="262"/>
        <end position="264"/>
    </location>
    <ligand>
        <name>FMN</name>
        <dbReference type="ChEBI" id="CHEBI:58210"/>
    </ligand>
</feature>
<keyword evidence="3 11" id="KW-0285">Flavoprotein</keyword>
<keyword evidence="5 11" id="KW-0479">Metal-binding</keyword>
<dbReference type="GO" id="GO:0008299">
    <property type="term" value="P:isoprenoid biosynthetic process"/>
    <property type="evidence" value="ECO:0007669"/>
    <property type="project" value="UniProtKB-UniRule"/>
</dbReference>
<dbReference type="PATRIC" id="fig|1423734.3.peg.2384"/>
<comment type="cofactor">
    <cofactor evidence="11">
        <name>Mg(2+)</name>
        <dbReference type="ChEBI" id="CHEBI:18420"/>
    </cofactor>
</comment>
<evidence type="ECO:0000256" key="6">
    <source>
        <dbReference type="ARBA" id="ARBA00022842"/>
    </source>
</evidence>
<dbReference type="RefSeq" id="WP_035455899.1">
    <property type="nucleotide sequence ID" value="NZ_AZGA01000002.1"/>
</dbReference>
<dbReference type="GO" id="GO:0010181">
    <property type="term" value="F:FMN binding"/>
    <property type="evidence" value="ECO:0007669"/>
    <property type="project" value="UniProtKB-UniRule"/>
</dbReference>
<dbReference type="SUPFAM" id="SSF51395">
    <property type="entry name" value="FMN-linked oxidoreductases"/>
    <property type="match status" value="1"/>
</dbReference>
<evidence type="ECO:0000256" key="2">
    <source>
        <dbReference type="ARBA" id="ARBA00022490"/>
    </source>
</evidence>
<feature type="binding site" evidence="11">
    <location>
        <position position="157"/>
    </location>
    <ligand>
        <name>Mg(2+)</name>
        <dbReference type="ChEBI" id="CHEBI:18420"/>
    </ligand>
</feature>
<comment type="cofactor">
    <cofactor evidence="1 11">
        <name>FMN</name>
        <dbReference type="ChEBI" id="CHEBI:58210"/>
    </cofactor>
</comment>
<reference evidence="13 14" key="1">
    <citation type="journal article" date="2015" name="Genome Announc.">
        <title>Expanding the biotechnology potential of lactobacilli through comparative genomics of 213 strains and associated genera.</title>
        <authorList>
            <person name="Sun Z."/>
            <person name="Harris H.M."/>
            <person name="McCann A."/>
            <person name="Guo C."/>
            <person name="Argimon S."/>
            <person name="Zhang W."/>
            <person name="Yang X."/>
            <person name="Jeffery I.B."/>
            <person name="Cooney J.C."/>
            <person name="Kagawa T.F."/>
            <person name="Liu W."/>
            <person name="Song Y."/>
            <person name="Salvetti E."/>
            <person name="Wrobel A."/>
            <person name="Rasinkangas P."/>
            <person name="Parkhill J."/>
            <person name="Rea M.C."/>
            <person name="O'Sullivan O."/>
            <person name="Ritari J."/>
            <person name="Douillard F.P."/>
            <person name="Paul Ross R."/>
            <person name="Yang R."/>
            <person name="Briner A.E."/>
            <person name="Felis G.E."/>
            <person name="de Vos W.M."/>
            <person name="Barrangou R."/>
            <person name="Klaenhammer T.R."/>
            <person name="Caufield P.W."/>
            <person name="Cui Y."/>
            <person name="Zhang H."/>
            <person name="O'Toole P.W."/>
        </authorList>
    </citation>
    <scope>NUCLEOTIDE SEQUENCE [LARGE SCALE GENOMIC DNA]</scope>
    <source>
        <strain evidence="13 14">DSM 18527</strain>
    </source>
</reference>
<feature type="binding site" evidence="11">
    <location>
        <position position="156"/>
    </location>
    <ligand>
        <name>substrate</name>
    </ligand>
</feature>
<evidence type="ECO:0000256" key="8">
    <source>
        <dbReference type="ARBA" id="ARBA00023229"/>
    </source>
</evidence>
<evidence type="ECO:0000313" key="14">
    <source>
        <dbReference type="Proteomes" id="UP000051236"/>
    </source>
</evidence>
<dbReference type="InterPro" id="IPR013785">
    <property type="entry name" value="Aldolase_TIM"/>
</dbReference>
<evidence type="ECO:0000256" key="7">
    <source>
        <dbReference type="ARBA" id="ARBA00022857"/>
    </source>
</evidence>
<sequence>MSTESKHAHRKDEHLAIATHLFDENQVNAFDQVRLLHQSLPEIAVADIHLETELFGKSIAAPIYINAMTGGSKKTGEINGQLAQIAAELRIPMAVGSESILTKEPASGSTFEVVRKFNPSGVVFANMSADKDLQQVQAAIDLLAADALQIHLNVIQEAIMPEGERTFYWADNLSQYQNQLAIPIIVKEVGFGMNNATLRQLHQLGIQYIDVSGTGGTNFAKIENVRRTGHDMAYLAGLGNTTVESLLEASQVQGPTYFASGGIRNPYDIVKAWRLGAQMVGMSGTILHLLLDSGLTQTIITLKEWLNQLKLLLAIFGARDLLTLRQAPMVLAPDLISYCQQRQIQL</sequence>
<keyword evidence="14" id="KW-1185">Reference proteome</keyword>
<dbReference type="PANTHER" id="PTHR43665:SF1">
    <property type="entry name" value="ISOPENTENYL-DIPHOSPHATE DELTA-ISOMERASE"/>
    <property type="match status" value="1"/>
</dbReference>
<dbReference type="InterPro" id="IPR000262">
    <property type="entry name" value="FMN-dep_DH"/>
</dbReference>
<proteinExistence type="inferred from homology"/>
<dbReference type="Pfam" id="PF01070">
    <property type="entry name" value="FMN_dh"/>
    <property type="match status" value="2"/>
</dbReference>
<dbReference type="GO" id="GO:0016491">
    <property type="term" value="F:oxidoreductase activity"/>
    <property type="evidence" value="ECO:0007669"/>
    <property type="project" value="InterPro"/>
</dbReference>
<dbReference type="PIRSF" id="PIRSF003314">
    <property type="entry name" value="IPP_isomerase"/>
    <property type="match status" value="1"/>
</dbReference>
<evidence type="ECO:0000256" key="5">
    <source>
        <dbReference type="ARBA" id="ARBA00022723"/>
    </source>
</evidence>
<dbReference type="InterPro" id="IPR011179">
    <property type="entry name" value="IPdP_isomerase"/>
</dbReference>
<dbReference type="Gene3D" id="3.20.20.70">
    <property type="entry name" value="Aldolase class I"/>
    <property type="match status" value="1"/>
</dbReference>
<dbReference type="CDD" id="cd02811">
    <property type="entry name" value="IDI-2_FMN"/>
    <property type="match status" value="1"/>
</dbReference>
<protein>
    <recommendedName>
        <fullName evidence="11">Isopentenyl-diphosphate delta-isomerase</fullName>
        <shortName evidence="11">IPP isomerase</shortName>
        <ecNumber evidence="11">5.3.3.2</ecNumber>
    </recommendedName>
    <alternativeName>
        <fullName evidence="11">Isopentenyl diphosphate:dimethylallyl diphosphate isomerase</fullName>
    </alternativeName>
    <alternativeName>
        <fullName evidence="11">Isopentenyl pyrophosphate isomerase</fullName>
    </alternativeName>
    <alternativeName>
        <fullName evidence="11">Type 2 isopentenyl diphosphate isomerase</fullName>
        <shortName evidence="11">IDI-2</shortName>
    </alternativeName>
</protein>
<organism evidence="13 14">
    <name type="scientific">Agrilactobacillus composti DSM 18527 = JCM 14202</name>
    <dbReference type="NCBI Taxonomy" id="1423734"/>
    <lineage>
        <taxon>Bacteria</taxon>
        <taxon>Bacillati</taxon>
        <taxon>Bacillota</taxon>
        <taxon>Bacilli</taxon>
        <taxon>Lactobacillales</taxon>
        <taxon>Lactobacillaceae</taxon>
        <taxon>Agrilactobacillus</taxon>
    </lineage>
</organism>
<keyword evidence="6 11" id="KW-0460">Magnesium</keyword>
<dbReference type="PANTHER" id="PTHR43665">
    <property type="entry name" value="ISOPENTENYL-DIPHOSPHATE DELTA-ISOMERASE"/>
    <property type="match status" value="1"/>
</dbReference>
<name>X0QT66_9LACO</name>
<keyword evidence="2 11" id="KW-0963">Cytoplasm</keyword>
<feature type="binding site" evidence="11">
    <location>
        <begin position="67"/>
        <end position="69"/>
    </location>
    <ligand>
        <name>FMN</name>
        <dbReference type="ChEBI" id="CHEBI:58210"/>
    </ligand>
</feature>
<evidence type="ECO:0000256" key="10">
    <source>
        <dbReference type="ARBA" id="ARBA00025810"/>
    </source>
</evidence>
<evidence type="ECO:0000256" key="9">
    <source>
        <dbReference type="ARBA" id="ARBA00023235"/>
    </source>
</evidence>
<comment type="subcellular location">
    <subcellularLocation>
        <location evidence="11">Cytoplasm</location>
    </subcellularLocation>
</comment>
<feature type="binding site" evidence="11">
    <location>
        <position position="217"/>
    </location>
    <ligand>
        <name>FMN</name>
        <dbReference type="ChEBI" id="CHEBI:58210"/>
    </ligand>
</feature>
<evidence type="ECO:0000256" key="1">
    <source>
        <dbReference type="ARBA" id="ARBA00001917"/>
    </source>
</evidence>
<evidence type="ECO:0000256" key="3">
    <source>
        <dbReference type="ARBA" id="ARBA00022630"/>
    </source>
</evidence>
<dbReference type="STRING" id="1423734.FC83_GL002350"/>
<evidence type="ECO:0000256" key="4">
    <source>
        <dbReference type="ARBA" id="ARBA00022643"/>
    </source>
</evidence>
<dbReference type="GO" id="GO:0070402">
    <property type="term" value="F:NADPH binding"/>
    <property type="evidence" value="ECO:0007669"/>
    <property type="project" value="UniProtKB-UniRule"/>
</dbReference>
<accession>X0QT66</accession>
<dbReference type="OrthoDB" id="9795032at2"/>
<dbReference type="Proteomes" id="UP000051236">
    <property type="component" value="Unassembled WGS sequence"/>
</dbReference>
<dbReference type="HAMAP" id="MF_00354">
    <property type="entry name" value="Idi_2"/>
    <property type="match status" value="1"/>
</dbReference>
<keyword evidence="7 11" id="KW-0521">NADP</keyword>
<comment type="caution">
    <text evidence="11">Lacks conserved residue(s) required for the propagation of feature annotation.</text>
</comment>
<dbReference type="GO" id="GO:0005737">
    <property type="term" value="C:cytoplasm"/>
    <property type="evidence" value="ECO:0007669"/>
    <property type="project" value="UniProtKB-SubCell"/>
</dbReference>
<dbReference type="NCBIfam" id="TIGR02151">
    <property type="entry name" value="IPP_isom_2"/>
    <property type="match status" value="1"/>
</dbReference>
<feature type="domain" description="FMN-dependent dehydrogenase" evidence="12">
    <location>
        <begin position="157"/>
        <end position="326"/>
    </location>
</feature>
<keyword evidence="8 11" id="KW-0414">Isoprene biosynthesis</keyword>
<feature type="binding site" evidence="11">
    <location>
        <position position="126"/>
    </location>
    <ligand>
        <name>FMN</name>
        <dbReference type="ChEBI" id="CHEBI:58210"/>
    </ligand>
</feature>
<gene>
    <name evidence="11" type="primary">fni</name>
    <name evidence="13" type="ORF">FC83_GL002350</name>
</gene>
<feature type="binding site" evidence="11">
    <location>
        <position position="97"/>
    </location>
    <ligand>
        <name>FMN</name>
        <dbReference type="ChEBI" id="CHEBI:58210"/>
    </ligand>
</feature>
<feature type="binding site" evidence="11">
    <location>
        <position position="187"/>
    </location>
    <ligand>
        <name>FMN</name>
        <dbReference type="ChEBI" id="CHEBI:58210"/>
    </ligand>
</feature>
<keyword evidence="4 11" id="KW-0288">FMN</keyword>
<dbReference type="GO" id="GO:0000287">
    <property type="term" value="F:magnesium ion binding"/>
    <property type="evidence" value="ECO:0007669"/>
    <property type="project" value="UniProtKB-UniRule"/>
</dbReference>
<comment type="cofactor">
    <cofactor evidence="11">
        <name>NADPH</name>
        <dbReference type="ChEBI" id="CHEBI:57783"/>
    </cofactor>
</comment>
<dbReference type="eggNOG" id="COG1304">
    <property type="taxonomic scope" value="Bacteria"/>
</dbReference>
<feature type="binding site" evidence="11">
    <location>
        <begin position="283"/>
        <end position="284"/>
    </location>
    <ligand>
        <name>FMN</name>
        <dbReference type="ChEBI" id="CHEBI:58210"/>
    </ligand>
</feature>
<feature type="domain" description="FMN-dependent dehydrogenase" evidence="12">
    <location>
        <begin position="25"/>
        <end position="100"/>
    </location>
</feature>
<dbReference type="GO" id="GO:0004452">
    <property type="term" value="F:isopentenyl-diphosphate delta-isomerase activity"/>
    <property type="evidence" value="ECO:0007669"/>
    <property type="project" value="UniProtKB-UniRule"/>
</dbReference>
<evidence type="ECO:0000259" key="12">
    <source>
        <dbReference type="Pfam" id="PF01070"/>
    </source>
</evidence>
<evidence type="ECO:0000256" key="11">
    <source>
        <dbReference type="HAMAP-Rule" id="MF_00354"/>
    </source>
</evidence>
<feature type="binding site" evidence="11">
    <location>
        <position position="212"/>
    </location>
    <ligand>
        <name>FMN</name>
        <dbReference type="ChEBI" id="CHEBI:58210"/>
    </ligand>
</feature>
<dbReference type="AlphaFoldDB" id="X0QT66"/>
<comment type="similarity">
    <text evidence="11">Belongs to the IPP isomerase type 2 family.</text>
</comment>
<comment type="catalytic activity">
    <reaction evidence="11">
        <text>isopentenyl diphosphate = dimethylallyl diphosphate</text>
        <dbReference type="Rhea" id="RHEA:23284"/>
        <dbReference type="ChEBI" id="CHEBI:57623"/>
        <dbReference type="ChEBI" id="CHEBI:128769"/>
        <dbReference type="EC" id="5.3.3.2"/>
    </reaction>
</comment>
<feature type="binding site" evidence="11">
    <location>
        <begin position="10"/>
        <end position="11"/>
    </location>
    <ligand>
        <name>substrate</name>
    </ligand>
</feature>
<comment type="subunit">
    <text evidence="10 11">Homooctamer. Dimer of tetramers.</text>
</comment>
<dbReference type="EMBL" id="AZGA01000002">
    <property type="protein sequence ID" value="KRM36478.1"/>
    <property type="molecule type" value="Genomic_DNA"/>
</dbReference>
<comment type="caution">
    <text evidence="13">The sequence shown here is derived from an EMBL/GenBank/DDBJ whole genome shotgun (WGS) entry which is preliminary data.</text>
</comment>
<dbReference type="EC" id="5.3.3.2" evidence="11"/>
<comment type="function">
    <text evidence="11">Involved in the biosynthesis of isoprenoids. Catalyzes the 1,3-allylic rearrangement of the homoallylic substrate isopentenyl (IPP) to its allylic isomer, dimethylallyl diphosphate (DMAPP).</text>
</comment>
<keyword evidence="9 11" id="KW-0413">Isomerase</keyword>
<evidence type="ECO:0000313" key="13">
    <source>
        <dbReference type="EMBL" id="KRM36478.1"/>
    </source>
</evidence>